<keyword evidence="6 9" id="KW-1133">Transmembrane helix</keyword>
<evidence type="ECO:0000256" key="2">
    <source>
        <dbReference type="ARBA" id="ARBA00004497"/>
    </source>
</evidence>
<keyword evidence="8" id="KW-0968">Cytoplasmic vesicle</keyword>
<feature type="transmembrane region" description="Helical" evidence="9">
    <location>
        <begin position="80"/>
        <end position="105"/>
    </location>
</feature>
<keyword evidence="5 9" id="KW-0812">Transmembrane</keyword>
<evidence type="ECO:0008006" key="12">
    <source>
        <dbReference type="Google" id="ProtNLM"/>
    </source>
</evidence>
<evidence type="ECO:0000256" key="9">
    <source>
        <dbReference type="SAM" id="Phobius"/>
    </source>
</evidence>
<evidence type="ECO:0000256" key="6">
    <source>
        <dbReference type="ARBA" id="ARBA00022989"/>
    </source>
</evidence>
<comment type="similarity">
    <text evidence="3">Belongs to the SMAGP family.</text>
</comment>
<dbReference type="AlphaFoldDB" id="A0A9L0IK08"/>
<dbReference type="GeneTree" id="ENSGT00390000010077"/>
<dbReference type="PANTHER" id="PTHR47394:SF1">
    <property type="entry name" value="SMALL CELL ADHESION GLYCOPROTEIN"/>
    <property type="match status" value="1"/>
</dbReference>
<keyword evidence="7 9" id="KW-0472">Membrane</keyword>
<evidence type="ECO:0000256" key="8">
    <source>
        <dbReference type="ARBA" id="ARBA00023329"/>
    </source>
</evidence>
<dbReference type="InterPro" id="IPR043243">
    <property type="entry name" value="SMAGP"/>
</dbReference>
<proteinExistence type="inferred from homology"/>
<comment type="subcellular location">
    <subcellularLocation>
        <location evidence="1">Cell membrane</location>
        <topology evidence="1">Single-pass type III membrane protein</topology>
    </subcellularLocation>
    <subcellularLocation>
        <location evidence="2">Cytoplasmic vesicle membrane</location>
        <topology evidence="2">Single-pass type III membrane protein</topology>
    </subcellularLocation>
</comment>
<reference evidence="10" key="3">
    <citation type="submission" date="2025-09" db="UniProtKB">
        <authorList>
            <consortium name="Ensembl"/>
        </authorList>
    </citation>
    <scope>IDENTIFICATION</scope>
</reference>
<protein>
    <recommendedName>
        <fullName evidence="12">Small cell adhesion glycoprotein</fullName>
    </recommendedName>
</protein>
<evidence type="ECO:0000256" key="3">
    <source>
        <dbReference type="ARBA" id="ARBA00010017"/>
    </source>
</evidence>
<evidence type="ECO:0000313" key="10">
    <source>
        <dbReference type="Ensembl" id="ENSEASP00005041290.1"/>
    </source>
</evidence>
<sequence>MERRIGGAALCWAGLEQISRLADSGGKGSDASVIRDLVPEQGPQRNQPVSGLTKEKEELITTPILQATEARSPEAEASTALIAVVITVVFLTLLSVVILIFFYLYKNKGSYVTYEPAEGEPSAILQMESDSAKGREKEEYFI</sequence>
<keyword evidence="4" id="KW-1003">Cell membrane</keyword>
<name>A0A9L0IK08_EQUAS</name>
<reference evidence="10 11" key="1">
    <citation type="journal article" date="2020" name="Nat. Commun.">
        <title>Donkey genomes provide new insights into domestication and selection for coat color.</title>
        <authorList>
            <person name="Wang"/>
            <person name="C."/>
            <person name="Li"/>
            <person name="H."/>
            <person name="Guo"/>
            <person name="Y."/>
            <person name="Huang"/>
            <person name="J."/>
            <person name="Sun"/>
            <person name="Y."/>
            <person name="Min"/>
            <person name="J."/>
            <person name="Wang"/>
            <person name="J."/>
            <person name="Fang"/>
            <person name="X."/>
            <person name="Zhao"/>
            <person name="Z."/>
            <person name="Wang"/>
            <person name="S."/>
            <person name="Zhang"/>
            <person name="Y."/>
            <person name="Liu"/>
            <person name="Q."/>
            <person name="Jiang"/>
            <person name="Q."/>
            <person name="Wang"/>
            <person name="X."/>
            <person name="Guo"/>
            <person name="Y."/>
            <person name="Yang"/>
            <person name="C."/>
            <person name="Wang"/>
            <person name="Y."/>
            <person name="Tian"/>
            <person name="F."/>
            <person name="Zhuang"/>
            <person name="G."/>
            <person name="Fan"/>
            <person name="Y."/>
            <person name="Gao"/>
            <person name="Q."/>
            <person name="Li"/>
            <person name="Y."/>
            <person name="Ju"/>
            <person name="Z."/>
            <person name="Li"/>
            <person name="J."/>
            <person name="Li"/>
            <person name="R."/>
            <person name="Hou"/>
            <person name="M."/>
            <person name="Yang"/>
            <person name="G."/>
            <person name="Liu"/>
            <person name="G."/>
            <person name="Liu"/>
            <person name="W."/>
            <person name="Guo"/>
            <person name="J."/>
            <person name="Pan"/>
            <person name="S."/>
            <person name="Fan"/>
            <person name="G."/>
            <person name="Zhang"/>
            <person name="W."/>
            <person name="Zhang"/>
            <person name="R."/>
            <person name="Yu"/>
            <person name="J."/>
            <person name="Zhang"/>
            <person name="X."/>
            <person name="Yin"/>
            <person name="Q."/>
            <person name="Ji"/>
            <person name="C."/>
            <person name="Jin"/>
            <person name="Y."/>
            <person name="Yue"/>
            <person name="G."/>
            <person name="Liu"/>
            <person name="M."/>
            <person name="Xu"/>
            <person name="J."/>
            <person name="Liu"/>
            <person name="S."/>
            <person name="Jordana"/>
            <person name="J."/>
            <person name="Noce"/>
            <person name="A."/>
            <person name="Amills"/>
            <person name="M."/>
            <person name="Wu"/>
            <person name="D.D."/>
            <person name="Li"/>
            <person name="S."/>
            <person name="Zhou"/>
            <person name="X. and Zhong"/>
            <person name="J."/>
        </authorList>
    </citation>
    <scope>NUCLEOTIDE SEQUENCE [LARGE SCALE GENOMIC DNA]</scope>
</reference>
<keyword evidence="11" id="KW-1185">Reference proteome</keyword>
<dbReference type="GO" id="GO:0030659">
    <property type="term" value="C:cytoplasmic vesicle membrane"/>
    <property type="evidence" value="ECO:0007669"/>
    <property type="project" value="UniProtKB-SubCell"/>
</dbReference>
<organism evidence="10 11">
    <name type="scientific">Equus asinus</name>
    <name type="common">Donkey</name>
    <name type="synonym">Equus africanus asinus</name>
    <dbReference type="NCBI Taxonomy" id="9793"/>
    <lineage>
        <taxon>Eukaryota</taxon>
        <taxon>Metazoa</taxon>
        <taxon>Chordata</taxon>
        <taxon>Craniata</taxon>
        <taxon>Vertebrata</taxon>
        <taxon>Euteleostomi</taxon>
        <taxon>Mammalia</taxon>
        <taxon>Eutheria</taxon>
        <taxon>Laurasiatheria</taxon>
        <taxon>Perissodactyla</taxon>
        <taxon>Equidae</taxon>
        <taxon>Equus</taxon>
    </lineage>
</organism>
<dbReference type="Ensembl" id="ENSEAST00005065533.1">
    <property type="protein sequence ID" value="ENSEASP00005041290.1"/>
    <property type="gene ID" value="ENSEASG00005030464.1"/>
</dbReference>
<evidence type="ECO:0000313" key="11">
    <source>
        <dbReference type="Proteomes" id="UP000694387"/>
    </source>
</evidence>
<gene>
    <name evidence="10" type="primary">SMAGP</name>
</gene>
<dbReference type="PANTHER" id="PTHR47394">
    <property type="entry name" value="SMALL CELL ADHESION GLYCOPROTEIN"/>
    <property type="match status" value="1"/>
</dbReference>
<evidence type="ECO:0000256" key="7">
    <source>
        <dbReference type="ARBA" id="ARBA00023136"/>
    </source>
</evidence>
<evidence type="ECO:0000256" key="5">
    <source>
        <dbReference type="ARBA" id="ARBA00022692"/>
    </source>
</evidence>
<accession>A0A9L0IK08</accession>
<reference evidence="10" key="2">
    <citation type="submission" date="2025-08" db="UniProtKB">
        <authorList>
            <consortium name="Ensembl"/>
        </authorList>
    </citation>
    <scope>IDENTIFICATION</scope>
</reference>
<evidence type="ECO:0000256" key="1">
    <source>
        <dbReference type="ARBA" id="ARBA00004361"/>
    </source>
</evidence>
<dbReference type="Proteomes" id="UP000694387">
    <property type="component" value="Chromosome 22"/>
</dbReference>
<dbReference type="GO" id="GO:0005886">
    <property type="term" value="C:plasma membrane"/>
    <property type="evidence" value="ECO:0007669"/>
    <property type="project" value="UniProtKB-SubCell"/>
</dbReference>
<evidence type="ECO:0000256" key="4">
    <source>
        <dbReference type="ARBA" id="ARBA00022475"/>
    </source>
</evidence>